<dbReference type="NCBIfam" id="TIGR00830">
    <property type="entry name" value="PTBA"/>
    <property type="match status" value="1"/>
</dbReference>
<comment type="subcellular location">
    <subcellularLocation>
        <location evidence="1">Cytoplasm</location>
    </subcellularLocation>
</comment>
<dbReference type="AlphaFoldDB" id="A0A1C0AA95"/>
<evidence type="ECO:0000256" key="4">
    <source>
        <dbReference type="ARBA" id="ARBA00022679"/>
    </source>
</evidence>
<keyword evidence="5" id="KW-0598">Phosphotransferase system</keyword>
<organism evidence="8 9">
    <name type="scientific">Orenia metallireducens</name>
    <dbReference type="NCBI Taxonomy" id="1413210"/>
    <lineage>
        <taxon>Bacteria</taxon>
        <taxon>Bacillati</taxon>
        <taxon>Bacillota</taxon>
        <taxon>Clostridia</taxon>
        <taxon>Halanaerobiales</taxon>
        <taxon>Halobacteroidaceae</taxon>
        <taxon>Orenia</taxon>
    </lineage>
</organism>
<keyword evidence="4" id="KW-0808">Transferase</keyword>
<dbReference type="SUPFAM" id="SSF51261">
    <property type="entry name" value="Duplicated hybrid motif"/>
    <property type="match status" value="1"/>
</dbReference>
<accession>A0A1C0AA95</accession>
<evidence type="ECO:0000259" key="7">
    <source>
        <dbReference type="PROSITE" id="PS51093"/>
    </source>
</evidence>
<evidence type="ECO:0000256" key="6">
    <source>
        <dbReference type="ARBA" id="ARBA00022777"/>
    </source>
</evidence>
<reference evidence="8 9" key="2">
    <citation type="submission" date="2016-08" db="EMBL/GenBank/DDBJ databases">
        <title>Orenia metallireducens sp. nov. strain Z6, a Novel Metal-reducing Firmicute from the Deep Subsurface.</title>
        <authorList>
            <person name="Maxim B.I."/>
            <person name="Kenneth K."/>
            <person name="Flynn T.M."/>
            <person name="Oloughlin E.J."/>
            <person name="Locke R.A."/>
            <person name="Weber J.R."/>
            <person name="Egan S.M."/>
            <person name="Mackie R.I."/>
            <person name="Cann I.K."/>
        </authorList>
    </citation>
    <scope>NUCLEOTIDE SEQUENCE [LARGE SCALE GENOMIC DNA]</scope>
    <source>
        <strain evidence="8 9">Z6</strain>
    </source>
</reference>
<dbReference type="InterPro" id="IPR011055">
    <property type="entry name" value="Dup_hybrid_motif"/>
</dbReference>
<dbReference type="RefSeq" id="WP_068716859.1">
    <property type="nucleotide sequence ID" value="NZ_LWDV01000008.1"/>
</dbReference>
<gene>
    <name evidence="8" type="ORF">U472_06995</name>
</gene>
<dbReference type="PANTHER" id="PTHR45008">
    <property type="entry name" value="PTS SYSTEM GLUCOSE-SPECIFIC EIIA COMPONENT"/>
    <property type="match status" value="1"/>
</dbReference>
<evidence type="ECO:0000256" key="3">
    <source>
        <dbReference type="ARBA" id="ARBA00022597"/>
    </source>
</evidence>
<keyword evidence="9" id="KW-1185">Reference proteome</keyword>
<dbReference type="CDD" id="cd00210">
    <property type="entry name" value="PTS_IIA_glc"/>
    <property type="match status" value="1"/>
</dbReference>
<dbReference type="EMBL" id="LWDV01000008">
    <property type="protein sequence ID" value="OCL27210.1"/>
    <property type="molecule type" value="Genomic_DNA"/>
</dbReference>
<dbReference type="PANTHER" id="PTHR45008:SF1">
    <property type="entry name" value="PTS SYSTEM GLUCOSE-SPECIFIC EIIA COMPONENT"/>
    <property type="match status" value="1"/>
</dbReference>
<sequence>MFNIFNKNNKVEFLAPMTGEIVKIEDVPDKVFAEKMLGDGIAINPSEGTIVAPCSGEIIQIFPTNHAVGIKTETNLELLIHIGIDTVKLNGKGFESFIEKGDKVKAGDKLIKIDLDYVKENAKSLITPLVITNMSEVDKMNKQQGSVVSGKDQVMEVIATR</sequence>
<keyword evidence="3 8" id="KW-0762">Sugar transport</keyword>
<proteinExistence type="predicted"/>
<evidence type="ECO:0000256" key="1">
    <source>
        <dbReference type="ARBA" id="ARBA00004496"/>
    </source>
</evidence>
<keyword evidence="6" id="KW-0418">Kinase</keyword>
<dbReference type="Proteomes" id="UP000093514">
    <property type="component" value="Unassembled WGS sequence"/>
</dbReference>
<dbReference type="Gene3D" id="2.70.70.10">
    <property type="entry name" value="Glucose Permease (Domain IIA)"/>
    <property type="match status" value="1"/>
</dbReference>
<dbReference type="GO" id="GO:0016301">
    <property type="term" value="F:kinase activity"/>
    <property type="evidence" value="ECO:0007669"/>
    <property type="project" value="UniProtKB-KW"/>
</dbReference>
<dbReference type="Pfam" id="PF00358">
    <property type="entry name" value="PTS_EIIA_1"/>
    <property type="match status" value="1"/>
</dbReference>
<evidence type="ECO:0000313" key="9">
    <source>
        <dbReference type="Proteomes" id="UP000093514"/>
    </source>
</evidence>
<evidence type="ECO:0000313" key="8">
    <source>
        <dbReference type="EMBL" id="OCL27210.1"/>
    </source>
</evidence>
<dbReference type="InterPro" id="IPR001127">
    <property type="entry name" value="PTS_EIIA_1_perm"/>
</dbReference>
<keyword evidence="2" id="KW-0813">Transport</keyword>
<dbReference type="FunFam" id="2.70.70.10:FF:000001">
    <property type="entry name" value="PTS system glucose-specific IIA component"/>
    <property type="match status" value="1"/>
</dbReference>
<comment type="caution">
    <text evidence="8">The sequence shown here is derived from an EMBL/GenBank/DDBJ whole genome shotgun (WGS) entry which is preliminary data.</text>
</comment>
<reference evidence="9" key="1">
    <citation type="submission" date="2016-07" db="EMBL/GenBank/DDBJ databases">
        <authorList>
            <person name="Florea S."/>
            <person name="Webb J.S."/>
            <person name="Jaromczyk J."/>
            <person name="Schardl C.L."/>
        </authorList>
    </citation>
    <scope>NUCLEOTIDE SEQUENCE [LARGE SCALE GENOMIC DNA]</scope>
    <source>
        <strain evidence="9">Z6</strain>
    </source>
</reference>
<name>A0A1C0AA95_9FIRM</name>
<dbReference type="GO" id="GO:0009401">
    <property type="term" value="P:phosphoenolpyruvate-dependent sugar phosphotransferase system"/>
    <property type="evidence" value="ECO:0007669"/>
    <property type="project" value="UniProtKB-KW"/>
</dbReference>
<dbReference type="OrthoDB" id="92465at2"/>
<evidence type="ECO:0000256" key="2">
    <source>
        <dbReference type="ARBA" id="ARBA00022448"/>
    </source>
</evidence>
<evidence type="ECO:0000256" key="5">
    <source>
        <dbReference type="ARBA" id="ARBA00022683"/>
    </source>
</evidence>
<feature type="domain" description="PTS EIIA type-1" evidence="7">
    <location>
        <begin position="29"/>
        <end position="133"/>
    </location>
</feature>
<dbReference type="PROSITE" id="PS51093">
    <property type="entry name" value="PTS_EIIA_TYPE_1"/>
    <property type="match status" value="1"/>
</dbReference>
<dbReference type="GO" id="GO:0005737">
    <property type="term" value="C:cytoplasm"/>
    <property type="evidence" value="ECO:0007669"/>
    <property type="project" value="UniProtKB-SubCell"/>
</dbReference>
<dbReference type="InterPro" id="IPR050890">
    <property type="entry name" value="PTS_EIIA_component"/>
</dbReference>
<protein>
    <submittedName>
        <fullName evidence="8">PTS glucose transporter subunit IIA</fullName>
    </submittedName>
</protein>